<keyword evidence="9" id="KW-0902">Two-component regulatory system</keyword>
<evidence type="ECO:0000256" key="8">
    <source>
        <dbReference type="ARBA" id="ARBA00022989"/>
    </source>
</evidence>
<comment type="caution">
    <text evidence="15">The sequence shown here is derived from an EMBL/GenBank/DDBJ whole genome shotgun (WGS) entry which is preliminary data.</text>
</comment>
<evidence type="ECO:0000256" key="10">
    <source>
        <dbReference type="ARBA" id="ARBA00023136"/>
    </source>
</evidence>
<dbReference type="PROSITE" id="PS50885">
    <property type="entry name" value="HAMP"/>
    <property type="match status" value="1"/>
</dbReference>
<evidence type="ECO:0000256" key="6">
    <source>
        <dbReference type="ARBA" id="ARBA00022692"/>
    </source>
</evidence>
<evidence type="ECO:0000256" key="7">
    <source>
        <dbReference type="ARBA" id="ARBA00022777"/>
    </source>
</evidence>
<keyword evidence="4" id="KW-0597">Phosphoprotein</keyword>
<evidence type="ECO:0000256" key="4">
    <source>
        <dbReference type="ARBA" id="ARBA00022553"/>
    </source>
</evidence>
<dbReference type="Pfam" id="PF02518">
    <property type="entry name" value="HATPase_c"/>
    <property type="match status" value="1"/>
</dbReference>
<dbReference type="GO" id="GO:0005886">
    <property type="term" value="C:plasma membrane"/>
    <property type="evidence" value="ECO:0007669"/>
    <property type="project" value="UniProtKB-SubCell"/>
</dbReference>
<keyword evidence="7 15" id="KW-0418">Kinase</keyword>
<dbReference type="InterPro" id="IPR050428">
    <property type="entry name" value="TCS_sensor_his_kinase"/>
</dbReference>
<dbReference type="Gene3D" id="3.30.565.10">
    <property type="entry name" value="Histidine kinase-like ATPase, C-terminal domain"/>
    <property type="match status" value="1"/>
</dbReference>
<keyword evidence="5" id="KW-0808">Transferase</keyword>
<dbReference type="SMART" id="SM00387">
    <property type="entry name" value="HATPase_c"/>
    <property type="match status" value="1"/>
</dbReference>
<feature type="domain" description="HAMP" evidence="14">
    <location>
        <begin position="209"/>
        <end position="261"/>
    </location>
</feature>
<evidence type="ECO:0000259" key="14">
    <source>
        <dbReference type="PROSITE" id="PS50885"/>
    </source>
</evidence>
<dbReference type="InterPro" id="IPR036890">
    <property type="entry name" value="HATPase_C_sf"/>
</dbReference>
<dbReference type="Pfam" id="PF00672">
    <property type="entry name" value="HAMP"/>
    <property type="match status" value="1"/>
</dbReference>
<feature type="region of interest" description="Disordered" evidence="11">
    <location>
        <begin position="457"/>
        <end position="480"/>
    </location>
</feature>
<dbReference type="Pfam" id="PF00512">
    <property type="entry name" value="HisKA"/>
    <property type="match status" value="1"/>
</dbReference>
<feature type="domain" description="Histidine kinase" evidence="13">
    <location>
        <begin position="269"/>
        <end position="478"/>
    </location>
</feature>
<dbReference type="EMBL" id="JAAGOB010000012">
    <property type="protein sequence ID" value="NED97536.1"/>
    <property type="molecule type" value="Genomic_DNA"/>
</dbReference>
<dbReference type="InterPro" id="IPR005467">
    <property type="entry name" value="His_kinase_dom"/>
</dbReference>
<evidence type="ECO:0000256" key="1">
    <source>
        <dbReference type="ARBA" id="ARBA00000085"/>
    </source>
</evidence>
<dbReference type="PANTHER" id="PTHR45436">
    <property type="entry name" value="SENSOR HISTIDINE KINASE YKOH"/>
    <property type="match status" value="1"/>
</dbReference>
<evidence type="ECO:0000256" key="5">
    <source>
        <dbReference type="ARBA" id="ARBA00022679"/>
    </source>
</evidence>
<keyword evidence="16" id="KW-1185">Reference proteome</keyword>
<dbReference type="Gene3D" id="6.10.340.10">
    <property type="match status" value="1"/>
</dbReference>
<evidence type="ECO:0000256" key="3">
    <source>
        <dbReference type="ARBA" id="ARBA00012438"/>
    </source>
</evidence>
<sequence length="480" mass="50969">MTVSAPPPPPPPSSTESPRQDGHASRGTLRRVSLRTRVGALAALSVGLAVTLTALAAYLTVSTQLTRSVDENLIERAHDVVSSSLGDRSTIDTVPADALLAVGIRLAIVFSEGEQVTAWVAGGEENAPPLEEPELAVAQGADQLSVRTASLGGEAYRVVAVPAGSGFALVLSQSTEQTEKTLDRLQVVSMVVGGIGIVVAAWAGVSIAQAGLRPVRRLTEAAEHVTRTQRLDPIEVEGNDEIARLAHAFNAMLAALDEARSRQARLVADAGHELRTPLTSMRTNLDLLAQSDREGGLHPDERAQIIADVRAQAEELSQLMGDLVELSREDPPQASRERVDFADVIRDALVRVRRRAPGVVFSADLRPWPVDGDARLLGRAVTNLLDNAAKYSPRHGTVSVTLRDGTLEVRDEGPGIADEDLPYVFERFYRSKEARGRPGSGLGLAIVRAAAVRHGGAVHADRNPDGGARLTMSVPAASSQ</sequence>
<dbReference type="InterPro" id="IPR036097">
    <property type="entry name" value="HisK_dim/P_sf"/>
</dbReference>
<evidence type="ECO:0000259" key="13">
    <source>
        <dbReference type="PROSITE" id="PS50109"/>
    </source>
</evidence>
<dbReference type="InterPro" id="IPR004358">
    <property type="entry name" value="Sig_transdc_His_kin-like_C"/>
</dbReference>
<feature type="compositionally biased region" description="Pro residues" evidence="11">
    <location>
        <begin position="1"/>
        <end position="13"/>
    </location>
</feature>
<dbReference type="CDD" id="cd00075">
    <property type="entry name" value="HATPase"/>
    <property type="match status" value="1"/>
</dbReference>
<dbReference type="SUPFAM" id="SSF158472">
    <property type="entry name" value="HAMP domain-like"/>
    <property type="match status" value="1"/>
</dbReference>
<dbReference type="EC" id="2.7.13.3" evidence="3"/>
<dbReference type="SUPFAM" id="SSF55874">
    <property type="entry name" value="ATPase domain of HSP90 chaperone/DNA topoisomerase II/histidine kinase"/>
    <property type="match status" value="1"/>
</dbReference>
<dbReference type="PRINTS" id="PR00344">
    <property type="entry name" value="BCTRLSENSOR"/>
</dbReference>
<keyword evidence="6 12" id="KW-0812">Transmembrane</keyword>
<evidence type="ECO:0000256" key="2">
    <source>
        <dbReference type="ARBA" id="ARBA00004236"/>
    </source>
</evidence>
<organism evidence="15 16">
    <name type="scientific">Phytoactinopolyspora alkaliphila</name>
    <dbReference type="NCBI Taxonomy" id="1783498"/>
    <lineage>
        <taxon>Bacteria</taxon>
        <taxon>Bacillati</taxon>
        <taxon>Actinomycetota</taxon>
        <taxon>Actinomycetes</taxon>
        <taxon>Jiangellales</taxon>
        <taxon>Jiangellaceae</taxon>
        <taxon>Phytoactinopolyspora</taxon>
    </lineage>
</organism>
<keyword evidence="8 12" id="KW-1133">Transmembrane helix</keyword>
<feature type="transmembrane region" description="Helical" evidence="12">
    <location>
        <begin position="38"/>
        <end position="61"/>
    </location>
</feature>
<keyword evidence="10 12" id="KW-0472">Membrane</keyword>
<gene>
    <name evidence="15" type="ORF">G1H11_19750</name>
</gene>
<evidence type="ECO:0000256" key="9">
    <source>
        <dbReference type="ARBA" id="ARBA00023012"/>
    </source>
</evidence>
<dbReference type="SUPFAM" id="SSF47384">
    <property type="entry name" value="Homodimeric domain of signal transducing histidine kinase"/>
    <property type="match status" value="1"/>
</dbReference>
<comment type="catalytic activity">
    <reaction evidence="1">
        <text>ATP + protein L-histidine = ADP + protein N-phospho-L-histidine.</text>
        <dbReference type="EC" id="2.7.13.3"/>
    </reaction>
</comment>
<dbReference type="InterPro" id="IPR003660">
    <property type="entry name" value="HAMP_dom"/>
</dbReference>
<dbReference type="CDD" id="cd06225">
    <property type="entry name" value="HAMP"/>
    <property type="match status" value="1"/>
</dbReference>
<accession>A0A6N9YR48</accession>
<dbReference type="AlphaFoldDB" id="A0A6N9YR48"/>
<dbReference type="Gene3D" id="1.10.287.130">
    <property type="match status" value="1"/>
</dbReference>
<dbReference type="GO" id="GO:0000155">
    <property type="term" value="F:phosphorelay sensor kinase activity"/>
    <property type="evidence" value="ECO:0007669"/>
    <property type="project" value="InterPro"/>
</dbReference>
<proteinExistence type="predicted"/>
<feature type="region of interest" description="Disordered" evidence="11">
    <location>
        <begin position="1"/>
        <end position="28"/>
    </location>
</feature>
<protein>
    <recommendedName>
        <fullName evidence="3">histidine kinase</fullName>
        <ecNumber evidence="3">2.7.13.3</ecNumber>
    </recommendedName>
</protein>
<name>A0A6N9YR48_9ACTN</name>
<dbReference type="PANTHER" id="PTHR45436:SF5">
    <property type="entry name" value="SENSOR HISTIDINE KINASE TRCS"/>
    <property type="match status" value="1"/>
</dbReference>
<dbReference type="RefSeq" id="WP_163820322.1">
    <property type="nucleotide sequence ID" value="NZ_JAAGOB010000012.1"/>
</dbReference>
<evidence type="ECO:0000256" key="12">
    <source>
        <dbReference type="SAM" id="Phobius"/>
    </source>
</evidence>
<feature type="transmembrane region" description="Helical" evidence="12">
    <location>
        <begin position="187"/>
        <end position="208"/>
    </location>
</feature>
<dbReference type="PROSITE" id="PS50109">
    <property type="entry name" value="HIS_KIN"/>
    <property type="match status" value="1"/>
</dbReference>
<dbReference type="Proteomes" id="UP000469185">
    <property type="component" value="Unassembled WGS sequence"/>
</dbReference>
<dbReference type="SMART" id="SM00304">
    <property type="entry name" value="HAMP"/>
    <property type="match status" value="1"/>
</dbReference>
<reference evidence="15 16" key="1">
    <citation type="submission" date="2020-02" db="EMBL/GenBank/DDBJ databases">
        <authorList>
            <person name="Li X.-J."/>
            <person name="Feng X.-M."/>
        </authorList>
    </citation>
    <scope>NUCLEOTIDE SEQUENCE [LARGE SCALE GENOMIC DNA]</scope>
    <source>
        <strain evidence="15 16">CGMCC 4.7225</strain>
    </source>
</reference>
<dbReference type="InterPro" id="IPR003661">
    <property type="entry name" value="HisK_dim/P_dom"/>
</dbReference>
<evidence type="ECO:0000256" key="11">
    <source>
        <dbReference type="SAM" id="MobiDB-lite"/>
    </source>
</evidence>
<dbReference type="CDD" id="cd00082">
    <property type="entry name" value="HisKA"/>
    <property type="match status" value="1"/>
</dbReference>
<comment type="subcellular location">
    <subcellularLocation>
        <location evidence="2">Cell membrane</location>
    </subcellularLocation>
</comment>
<evidence type="ECO:0000313" key="15">
    <source>
        <dbReference type="EMBL" id="NED97536.1"/>
    </source>
</evidence>
<evidence type="ECO:0000313" key="16">
    <source>
        <dbReference type="Proteomes" id="UP000469185"/>
    </source>
</evidence>
<dbReference type="InterPro" id="IPR003594">
    <property type="entry name" value="HATPase_dom"/>
</dbReference>
<dbReference type="SMART" id="SM00388">
    <property type="entry name" value="HisKA"/>
    <property type="match status" value="1"/>
</dbReference>